<evidence type="ECO:0000313" key="1">
    <source>
        <dbReference type="EMBL" id="TWT90360.1"/>
    </source>
</evidence>
<accession>A0A5C5ZSY1</accession>
<dbReference type="Proteomes" id="UP000315440">
    <property type="component" value="Unassembled WGS sequence"/>
</dbReference>
<sequence>MKHLLPQPVVLPRPVAKSFAIATLAFAFLSQTPEKSNAQPYRYVPAPRVSVTRGNSSPYYGRGFYRSYSPYRYRSDLRGLLRSYYRPSIFGLQYCYWNYRGWR</sequence>
<reference evidence="1 2" key="1">
    <citation type="submission" date="2019-02" db="EMBL/GenBank/DDBJ databases">
        <title>Deep-cultivation of Planctomycetes and their phenomic and genomic characterization uncovers novel biology.</title>
        <authorList>
            <person name="Wiegand S."/>
            <person name="Jogler M."/>
            <person name="Boedeker C."/>
            <person name="Pinto D."/>
            <person name="Vollmers J."/>
            <person name="Rivas-Marin E."/>
            <person name="Kohn T."/>
            <person name="Peeters S.H."/>
            <person name="Heuer A."/>
            <person name="Rast P."/>
            <person name="Oberbeckmann S."/>
            <person name="Bunk B."/>
            <person name="Jeske O."/>
            <person name="Meyerdierks A."/>
            <person name="Storesund J.E."/>
            <person name="Kallscheuer N."/>
            <person name="Luecker S."/>
            <person name="Lage O.M."/>
            <person name="Pohl T."/>
            <person name="Merkel B.J."/>
            <person name="Hornburger P."/>
            <person name="Mueller R.-W."/>
            <person name="Bruemmer F."/>
            <person name="Labrenz M."/>
            <person name="Spormann A.M."/>
            <person name="Op Den Camp H."/>
            <person name="Overmann J."/>
            <person name="Amann R."/>
            <person name="Jetten M.S.M."/>
            <person name="Mascher T."/>
            <person name="Medema M.H."/>
            <person name="Devos D.P."/>
            <person name="Kaster A.-K."/>
            <person name="Ovreas L."/>
            <person name="Rohde M."/>
            <person name="Galperin M.Y."/>
            <person name="Jogler C."/>
        </authorList>
    </citation>
    <scope>NUCLEOTIDE SEQUENCE [LARGE SCALE GENOMIC DNA]</scope>
    <source>
        <strain evidence="1 2">Mal64</strain>
    </source>
</reference>
<name>A0A5C5ZSY1_9BACT</name>
<proteinExistence type="predicted"/>
<dbReference type="EMBL" id="SJPQ01000001">
    <property type="protein sequence ID" value="TWT90360.1"/>
    <property type="molecule type" value="Genomic_DNA"/>
</dbReference>
<organism evidence="1 2">
    <name type="scientific">Pseudobythopirellula maris</name>
    <dbReference type="NCBI Taxonomy" id="2527991"/>
    <lineage>
        <taxon>Bacteria</taxon>
        <taxon>Pseudomonadati</taxon>
        <taxon>Planctomycetota</taxon>
        <taxon>Planctomycetia</taxon>
        <taxon>Pirellulales</taxon>
        <taxon>Lacipirellulaceae</taxon>
        <taxon>Pseudobythopirellula</taxon>
    </lineage>
</organism>
<gene>
    <name evidence="1" type="ORF">Mal64_07490</name>
</gene>
<dbReference type="AlphaFoldDB" id="A0A5C5ZSY1"/>
<keyword evidence="2" id="KW-1185">Reference proteome</keyword>
<dbReference type="RefSeq" id="WP_197525420.1">
    <property type="nucleotide sequence ID" value="NZ_SJPQ01000001.1"/>
</dbReference>
<protein>
    <submittedName>
        <fullName evidence="1">Uncharacterized protein</fullName>
    </submittedName>
</protein>
<evidence type="ECO:0000313" key="2">
    <source>
        <dbReference type="Proteomes" id="UP000315440"/>
    </source>
</evidence>
<comment type="caution">
    <text evidence="1">The sequence shown here is derived from an EMBL/GenBank/DDBJ whole genome shotgun (WGS) entry which is preliminary data.</text>
</comment>